<comment type="caution">
    <text evidence="2">The sequence shown here is derived from an EMBL/GenBank/DDBJ whole genome shotgun (WGS) entry which is preliminary data.</text>
</comment>
<feature type="compositionally biased region" description="Low complexity" evidence="1">
    <location>
        <begin position="13"/>
        <end position="22"/>
    </location>
</feature>
<dbReference type="OrthoDB" id="2847449at2759"/>
<gene>
    <name evidence="2" type="ORF">VP01_2210g2</name>
</gene>
<dbReference type="AlphaFoldDB" id="A0A0L6V8W7"/>
<proteinExistence type="predicted"/>
<feature type="region of interest" description="Disordered" evidence="1">
    <location>
        <begin position="1"/>
        <end position="22"/>
    </location>
</feature>
<dbReference type="VEuPathDB" id="FungiDB:VP01_2210g2"/>
<reference evidence="2 3" key="1">
    <citation type="submission" date="2015-08" db="EMBL/GenBank/DDBJ databases">
        <title>Next Generation Sequencing and Analysis of the Genome of Puccinia sorghi L Schw, the Causal Agent of Maize Common Rust.</title>
        <authorList>
            <person name="Rochi L."/>
            <person name="Burguener G."/>
            <person name="Darino M."/>
            <person name="Turjanski A."/>
            <person name="Kreff E."/>
            <person name="Dieguez M.J."/>
            <person name="Sacco F."/>
        </authorList>
    </citation>
    <scope>NUCLEOTIDE SEQUENCE [LARGE SCALE GENOMIC DNA]</scope>
    <source>
        <strain evidence="2 3">RO10H11247</strain>
    </source>
</reference>
<evidence type="ECO:0000313" key="3">
    <source>
        <dbReference type="Proteomes" id="UP000037035"/>
    </source>
</evidence>
<feature type="compositionally biased region" description="Basic and acidic residues" evidence="1">
    <location>
        <begin position="1"/>
        <end position="10"/>
    </location>
</feature>
<protein>
    <submittedName>
        <fullName evidence="2">Uncharacterized protein</fullName>
    </submittedName>
</protein>
<dbReference type="Proteomes" id="UP000037035">
    <property type="component" value="Unassembled WGS sequence"/>
</dbReference>
<keyword evidence="3" id="KW-1185">Reference proteome</keyword>
<name>A0A0L6V8W7_9BASI</name>
<sequence>MNNMKSETKPKQTSNTSGTNNPTTMDKIELIYLKAVIDSIPILMQDNYTLWHNGKGTISTGDEWNFRTIIKSRLDAKFHANVITHENKDDVVKMWKAINDYFASEHSANSARVWNHFFYLAFNQFNVNGFITQIKSAITKLHKVRLNKDVNIIGYKIIKKLPKNAEYNRISTDITHSDFALTHKQLSRPPRPPHSNKSHYSLIPQGNSVPISIILWLHTLLLDAEWFIPTCALLNNHKKLNPKKVSATFCHLKPTPYLISYLTLVLLLTLTSDINLFNQLSLKEE</sequence>
<evidence type="ECO:0000313" key="2">
    <source>
        <dbReference type="EMBL" id="KNZ57208.1"/>
    </source>
</evidence>
<organism evidence="2 3">
    <name type="scientific">Puccinia sorghi</name>
    <dbReference type="NCBI Taxonomy" id="27349"/>
    <lineage>
        <taxon>Eukaryota</taxon>
        <taxon>Fungi</taxon>
        <taxon>Dikarya</taxon>
        <taxon>Basidiomycota</taxon>
        <taxon>Pucciniomycotina</taxon>
        <taxon>Pucciniomycetes</taxon>
        <taxon>Pucciniales</taxon>
        <taxon>Pucciniaceae</taxon>
        <taxon>Puccinia</taxon>
    </lineage>
</organism>
<evidence type="ECO:0000256" key="1">
    <source>
        <dbReference type="SAM" id="MobiDB-lite"/>
    </source>
</evidence>
<dbReference type="EMBL" id="LAVV01007071">
    <property type="protein sequence ID" value="KNZ57208.1"/>
    <property type="molecule type" value="Genomic_DNA"/>
</dbReference>
<accession>A0A0L6V8W7</accession>